<dbReference type="STRING" id="5539.A0A3E2H244"/>
<evidence type="ECO:0000256" key="1">
    <source>
        <dbReference type="SAM" id="MobiDB-lite"/>
    </source>
</evidence>
<reference evidence="3 4" key="1">
    <citation type="submission" date="2018-05" db="EMBL/GenBank/DDBJ databases">
        <title>Draft genome sequence of Scytalidium lignicola DSM 105466, a ubiquitous saprotrophic fungus.</title>
        <authorList>
            <person name="Buettner E."/>
            <person name="Gebauer A.M."/>
            <person name="Hofrichter M."/>
            <person name="Liers C."/>
            <person name="Kellner H."/>
        </authorList>
    </citation>
    <scope>NUCLEOTIDE SEQUENCE [LARGE SCALE GENOMIC DNA]</scope>
    <source>
        <strain evidence="3 4">DSM 105466</strain>
    </source>
</reference>
<name>A0A3E2H244_SCYLI</name>
<dbReference type="Proteomes" id="UP000258309">
    <property type="component" value="Unassembled WGS sequence"/>
</dbReference>
<proteinExistence type="predicted"/>
<evidence type="ECO:0000313" key="3">
    <source>
        <dbReference type="EMBL" id="RFU27312.1"/>
    </source>
</evidence>
<comment type="caution">
    <text evidence="3">The sequence shown here is derived from an EMBL/GenBank/DDBJ whole genome shotgun (WGS) entry which is preliminary data.</text>
</comment>
<dbReference type="EMBL" id="NCSJ02000212">
    <property type="protein sequence ID" value="RFU27312.1"/>
    <property type="molecule type" value="Genomic_DNA"/>
</dbReference>
<dbReference type="AlphaFoldDB" id="A0A3E2H244"/>
<organism evidence="3 4">
    <name type="scientific">Scytalidium lignicola</name>
    <name type="common">Hyphomycete</name>
    <dbReference type="NCBI Taxonomy" id="5539"/>
    <lineage>
        <taxon>Eukaryota</taxon>
        <taxon>Fungi</taxon>
        <taxon>Dikarya</taxon>
        <taxon>Ascomycota</taxon>
        <taxon>Pezizomycotina</taxon>
        <taxon>Leotiomycetes</taxon>
        <taxon>Leotiomycetes incertae sedis</taxon>
        <taxon>Scytalidium</taxon>
    </lineage>
</organism>
<feature type="chain" id="PRO_5017696553" evidence="2">
    <location>
        <begin position="24"/>
        <end position="330"/>
    </location>
</feature>
<accession>A0A3E2H244</accession>
<protein>
    <submittedName>
        <fullName evidence="3">Uncharacterized protein</fullName>
    </submittedName>
</protein>
<feature type="non-terminal residue" evidence="3">
    <location>
        <position position="1"/>
    </location>
</feature>
<dbReference type="OMA" id="QSICIAD"/>
<feature type="signal peptide" evidence="2">
    <location>
        <begin position="1"/>
        <end position="23"/>
    </location>
</feature>
<keyword evidence="4" id="KW-1185">Reference proteome</keyword>
<sequence>MLLLEKLPVAILLALWHSAMVNAQERPNTTTPCDYYAEKIGGSNTAANQQLAMALVLHSALLGPYSKYNTVTVSNFTGALVPTTFNGEYVDLRGYFNAAFASTNTGKDHGEAVNFWDDGGMEAALQTKPGNGNPNANQDRFYTHVYSYFGTFLGCSHIGSKELSAYAGKASMYEVHKYMDINAAKMAFFIDQAVRGLLSIGFTDSDAEFVNRTLDMTFNKRCAPATPVVPVEAGPQLQAICVAPDCALSVNDTCPAYKTPVAPAVANVTLLGNYTKTSNGSTSLNTSTTASSTSAIPSPTGSNAAQKTIAWLLEVAIAAGSVLLFSSGLI</sequence>
<evidence type="ECO:0000313" key="4">
    <source>
        <dbReference type="Proteomes" id="UP000258309"/>
    </source>
</evidence>
<feature type="region of interest" description="Disordered" evidence="1">
    <location>
        <begin position="278"/>
        <end position="301"/>
    </location>
</feature>
<gene>
    <name evidence="3" type="ORF">B7463_g9032</name>
</gene>
<keyword evidence="2" id="KW-0732">Signal</keyword>
<dbReference type="OrthoDB" id="2110578at2759"/>
<evidence type="ECO:0000256" key="2">
    <source>
        <dbReference type="SAM" id="SignalP"/>
    </source>
</evidence>
<feature type="non-terminal residue" evidence="3">
    <location>
        <position position="330"/>
    </location>
</feature>